<dbReference type="InterPro" id="IPR036390">
    <property type="entry name" value="WH_DNA-bd_sf"/>
</dbReference>
<keyword evidence="1" id="KW-0805">Transcription regulation</keyword>
<organism evidence="4 5">
    <name type="scientific">Roseateles depolymerans</name>
    <dbReference type="NCBI Taxonomy" id="76731"/>
    <lineage>
        <taxon>Bacteria</taxon>
        <taxon>Pseudomonadati</taxon>
        <taxon>Pseudomonadota</taxon>
        <taxon>Betaproteobacteria</taxon>
        <taxon>Burkholderiales</taxon>
        <taxon>Sphaerotilaceae</taxon>
        <taxon>Roseateles</taxon>
    </lineage>
</organism>
<proteinExistence type="predicted"/>
<dbReference type="AlphaFoldDB" id="A0A0U3LGN4"/>
<dbReference type="GO" id="GO:0003700">
    <property type="term" value="F:DNA-binding transcription factor activity"/>
    <property type="evidence" value="ECO:0007669"/>
    <property type="project" value="InterPro"/>
</dbReference>
<dbReference type="SMART" id="SM00347">
    <property type="entry name" value="HTH_MARR"/>
    <property type="match status" value="1"/>
</dbReference>
<protein>
    <submittedName>
        <fullName evidence="4">Transcriptional regulator, MarR family</fullName>
    </submittedName>
</protein>
<dbReference type="PRINTS" id="PR00598">
    <property type="entry name" value="HTHMARR"/>
</dbReference>
<dbReference type="InterPro" id="IPR023187">
    <property type="entry name" value="Tscrpt_reg_MarR-type_CS"/>
</dbReference>
<dbReference type="Proteomes" id="UP000060699">
    <property type="component" value="Chromosome"/>
</dbReference>
<dbReference type="STRING" id="76731.RD2015_1158"/>
<dbReference type="RefSeq" id="WP_232309937.1">
    <property type="nucleotide sequence ID" value="NZ_CP013729.1"/>
</dbReference>
<keyword evidence="5" id="KW-1185">Reference proteome</keyword>
<dbReference type="InterPro" id="IPR039422">
    <property type="entry name" value="MarR/SlyA-like"/>
</dbReference>
<dbReference type="GO" id="GO:0003677">
    <property type="term" value="F:DNA binding"/>
    <property type="evidence" value="ECO:0007669"/>
    <property type="project" value="UniProtKB-KW"/>
</dbReference>
<dbReference type="PANTHER" id="PTHR33164">
    <property type="entry name" value="TRANSCRIPTIONAL REGULATOR, MARR FAMILY"/>
    <property type="match status" value="1"/>
</dbReference>
<evidence type="ECO:0000256" key="3">
    <source>
        <dbReference type="ARBA" id="ARBA00023163"/>
    </source>
</evidence>
<keyword evidence="2" id="KW-0238">DNA-binding</keyword>
<accession>A0A0U3LGN4</accession>
<dbReference type="KEGG" id="rdp:RD2015_1158"/>
<keyword evidence="3" id="KW-0804">Transcription</keyword>
<dbReference type="EMBL" id="CP013729">
    <property type="protein sequence ID" value="ALV05650.1"/>
    <property type="molecule type" value="Genomic_DNA"/>
</dbReference>
<evidence type="ECO:0000313" key="5">
    <source>
        <dbReference type="Proteomes" id="UP000060699"/>
    </source>
</evidence>
<sequence length="166" mass="18220">MSTAKPPRSMSRNAREMALLQLGASLPILERAYRARANQSVAQVGVSQTMAWPLVMIGRQGDGLRQGELAELVGIEGPSLTRTVDQLVEAGLVERREHPEDRRARTLHLTDAGSEACEKIEVILRDLRNEVYAGVADADIEATLRVFAVVQERLGCPSALVPPRRK</sequence>
<evidence type="ECO:0000256" key="2">
    <source>
        <dbReference type="ARBA" id="ARBA00023125"/>
    </source>
</evidence>
<dbReference type="InterPro" id="IPR036388">
    <property type="entry name" value="WH-like_DNA-bd_sf"/>
</dbReference>
<dbReference type="PROSITE" id="PS50995">
    <property type="entry name" value="HTH_MARR_2"/>
    <property type="match status" value="1"/>
</dbReference>
<dbReference type="Gene3D" id="1.10.10.10">
    <property type="entry name" value="Winged helix-like DNA-binding domain superfamily/Winged helix DNA-binding domain"/>
    <property type="match status" value="1"/>
</dbReference>
<gene>
    <name evidence="4" type="ORF">RD2015_1158</name>
</gene>
<dbReference type="InterPro" id="IPR000835">
    <property type="entry name" value="HTH_MarR-typ"/>
</dbReference>
<dbReference type="PROSITE" id="PS01117">
    <property type="entry name" value="HTH_MARR_1"/>
    <property type="match status" value="1"/>
</dbReference>
<dbReference type="Pfam" id="PF12802">
    <property type="entry name" value="MarR_2"/>
    <property type="match status" value="1"/>
</dbReference>
<dbReference type="GO" id="GO:0006950">
    <property type="term" value="P:response to stress"/>
    <property type="evidence" value="ECO:0007669"/>
    <property type="project" value="TreeGrafter"/>
</dbReference>
<evidence type="ECO:0000256" key="1">
    <source>
        <dbReference type="ARBA" id="ARBA00023015"/>
    </source>
</evidence>
<name>A0A0U3LGN4_9BURK</name>
<dbReference type="PANTHER" id="PTHR33164:SF64">
    <property type="entry name" value="TRANSCRIPTIONAL REGULATOR SLYA"/>
    <property type="match status" value="1"/>
</dbReference>
<evidence type="ECO:0000313" key="4">
    <source>
        <dbReference type="EMBL" id="ALV05650.1"/>
    </source>
</evidence>
<reference evidence="4 5" key="1">
    <citation type="submission" date="2015-12" db="EMBL/GenBank/DDBJ databases">
        <title>Complete genome of Roseateles depolymerans KCTC 42856.</title>
        <authorList>
            <person name="Kim K.M."/>
        </authorList>
    </citation>
    <scope>NUCLEOTIDE SEQUENCE [LARGE SCALE GENOMIC DNA]</scope>
    <source>
        <strain evidence="4 5">KCTC 42856</strain>
    </source>
</reference>
<dbReference type="SUPFAM" id="SSF46785">
    <property type="entry name" value="Winged helix' DNA-binding domain"/>
    <property type="match status" value="1"/>
</dbReference>